<gene>
    <name evidence="1" type="ORF">B9J77_04935</name>
</gene>
<dbReference type="Gene3D" id="2.50.20.10">
    <property type="entry name" value="Lipoprotein localisation LolA/LolB/LppX"/>
    <property type="match status" value="1"/>
</dbReference>
<dbReference type="AlphaFoldDB" id="A0A399FVW2"/>
<organism evidence="1 2">
    <name type="scientific">candidate division NPL-UPA2 bacterium Unc8</name>
    <dbReference type="NCBI Taxonomy" id="1980939"/>
    <lineage>
        <taxon>Bacteria</taxon>
    </lineage>
</organism>
<evidence type="ECO:0000313" key="2">
    <source>
        <dbReference type="Proteomes" id="UP000266287"/>
    </source>
</evidence>
<accession>A0A399FVW2</accession>
<proteinExistence type="predicted"/>
<dbReference type="Proteomes" id="UP000266287">
    <property type="component" value="Unassembled WGS sequence"/>
</dbReference>
<name>A0A399FVW2_UNCN2</name>
<sequence>MKKILCGLLFFVFLTGVCEASGVEGILKRARERYLKFREVATDITILRTITAEGRTMKEKIYKKGEMFRIEGEEDGVTRIRIYDGESFWTVIPERGIRQKLPLEAKGDALLDKWFDTFGREELKIDRVKRDFYVLAGRDNLFLWIDRETLALLKLEAGDEEERIAVAFSNFRTIEGWGIPLTARMLRDGRVIGSFSSKLDLRTVLCDSLFCAESIEIEDPLPLEPPPPPD</sequence>
<reference evidence="1 2" key="1">
    <citation type="submission" date="2018-08" db="EMBL/GenBank/DDBJ databases">
        <title>Draft genome of candidate division NPL-UPA2 bacterium Unc8 that adapted to ultra-basic serpentinizing groundwater.</title>
        <authorList>
            <person name="Ishii S."/>
            <person name="Suzuki S."/>
            <person name="Nealson K.H."/>
        </authorList>
    </citation>
    <scope>NUCLEOTIDE SEQUENCE [LARGE SCALE GENOMIC DNA]</scope>
    <source>
        <strain evidence="1">Unc8</strain>
    </source>
</reference>
<evidence type="ECO:0000313" key="1">
    <source>
        <dbReference type="EMBL" id="RIH99625.1"/>
    </source>
</evidence>
<dbReference type="EMBL" id="NDHY01000016">
    <property type="protein sequence ID" value="RIH99625.1"/>
    <property type="molecule type" value="Genomic_DNA"/>
</dbReference>
<comment type="caution">
    <text evidence="1">The sequence shown here is derived from an EMBL/GenBank/DDBJ whole genome shotgun (WGS) entry which is preliminary data.</text>
</comment>
<protein>
    <recommendedName>
        <fullName evidence="3">Outer membrane lipoprotein carrier protein LolA</fullName>
    </recommendedName>
</protein>
<evidence type="ECO:0008006" key="3">
    <source>
        <dbReference type="Google" id="ProtNLM"/>
    </source>
</evidence>